<dbReference type="GO" id="GO:0006629">
    <property type="term" value="P:lipid metabolic process"/>
    <property type="evidence" value="ECO:0007669"/>
    <property type="project" value="UniProtKB-KW"/>
</dbReference>
<dbReference type="STRING" id="80852.AWOD_II_1212"/>
<evidence type="ECO:0000313" key="4">
    <source>
        <dbReference type="Proteomes" id="UP000032427"/>
    </source>
</evidence>
<evidence type="ECO:0000256" key="1">
    <source>
        <dbReference type="ARBA" id="ARBA00023098"/>
    </source>
</evidence>
<dbReference type="PATRIC" id="fig|80852.17.peg.4018"/>
<feature type="domain" description="PNPLA" evidence="2">
    <location>
        <begin position="26"/>
        <end position="250"/>
    </location>
</feature>
<evidence type="ECO:0000259" key="2">
    <source>
        <dbReference type="Pfam" id="PF01734"/>
    </source>
</evidence>
<dbReference type="InterPro" id="IPR002641">
    <property type="entry name" value="PNPLA_dom"/>
</dbReference>
<reference evidence="4" key="1">
    <citation type="submission" date="2014-09" db="EMBL/GenBank/DDBJ databases">
        <authorList>
            <person name="Hjerde E."/>
        </authorList>
    </citation>
    <scope>NUCLEOTIDE SEQUENCE [LARGE SCALE GENOMIC DNA]</scope>
    <source>
        <strain evidence="4">06/09/139</strain>
    </source>
</reference>
<dbReference type="Proteomes" id="UP000032427">
    <property type="component" value="Chromosome 2"/>
</dbReference>
<keyword evidence="4" id="KW-1185">Reference proteome</keyword>
<dbReference type="KEGG" id="awd:AWOD_II_1212"/>
<dbReference type="OrthoDB" id="697183at2"/>
<sequence length="357" mass="40259">MIANPKNNHAHEYHNTNKPFKHSMLMSGGGSRFGYYLGMYAAAIASNKKPDAIFATCGGAIAAGIVGSFESIKEQKEALLSHEIHQMSQRIQYNKRHSLINVFLDIGKRYLHRRATDIFPDLHHDALFNINDNDTPLFPFTPNYASNNCTIAIIGSKLCFNNNQVGTKRHASPLFEEVIFSNRKGISALINAPYSPHSSLIKNTFKKEDSVSFQDAIRISVSDIYYLPPYSVAGENYMGGMLDLVPFHLAQHCSTTLSLEAKQPFSNFSAVPAFLYLLGYNPNDVQQAIPHRPQDIWINTSDSPKELKAHQINKKIDLLSNQIVIDTPSYDQFCTMMQAQWDYGYQRALIAFKQHHK</sequence>
<organism evidence="3 4">
    <name type="scientific">Aliivibrio wodanis</name>
    <dbReference type="NCBI Taxonomy" id="80852"/>
    <lineage>
        <taxon>Bacteria</taxon>
        <taxon>Pseudomonadati</taxon>
        <taxon>Pseudomonadota</taxon>
        <taxon>Gammaproteobacteria</taxon>
        <taxon>Vibrionales</taxon>
        <taxon>Vibrionaceae</taxon>
        <taxon>Aliivibrio</taxon>
    </lineage>
</organism>
<dbReference type="InterPro" id="IPR016035">
    <property type="entry name" value="Acyl_Trfase/lysoPLipase"/>
</dbReference>
<evidence type="ECO:0000313" key="3">
    <source>
        <dbReference type="EMBL" id="CED57826.1"/>
    </source>
</evidence>
<dbReference type="SUPFAM" id="SSF52151">
    <property type="entry name" value="FabD/lysophospholipase-like"/>
    <property type="match status" value="1"/>
</dbReference>
<protein>
    <submittedName>
        <fullName evidence="3">Uncharacterized phospholipase</fullName>
    </submittedName>
</protein>
<dbReference type="HOGENOM" id="CLU_800987_0_0_6"/>
<dbReference type="EMBL" id="LN554847">
    <property type="protein sequence ID" value="CED57826.1"/>
    <property type="molecule type" value="Genomic_DNA"/>
</dbReference>
<dbReference type="Pfam" id="PF01734">
    <property type="entry name" value="Patatin"/>
    <property type="match status" value="1"/>
</dbReference>
<dbReference type="GeneID" id="28543470"/>
<accession>A0A090I869</accession>
<name>A0A090I869_9GAMM</name>
<keyword evidence="1" id="KW-0443">Lipid metabolism</keyword>
<dbReference type="AlphaFoldDB" id="A0A090I869"/>
<dbReference type="Gene3D" id="3.40.1090.10">
    <property type="entry name" value="Cytosolic phospholipase A2 catalytic domain"/>
    <property type="match status" value="1"/>
</dbReference>
<gene>
    <name evidence="3" type="ORF">AWOD_II_1212</name>
</gene>
<proteinExistence type="predicted"/>